<name>A0A383CY57_9ZZZZ</name>
<evidence type="ECO:0000313" key="1">
    <source>
        <dbReference type="EMBL" id="SVE36865.1"/>
    </source>
</evidence>
<organism evidence="1">
    <name type="scientific">marine metagenome</name>
    <dbReference type="NCBI Taxonomy" id="408172"/>
    <lineage>
        <taxon>unclassified sequences</taxon>
        <taxon>metagenomes</taxon>
        <taxon>ecological metagenomes</taxon>
    </lineage>
</organism>
<accession>A0A383CY57</accession>
<reference evidence="1" key="1">
    <citation type="submission" date="2018-05" db="EMBL/GenBank/DDBJ databases">
        <authorList>
            <person name="Lanie J.A."/>
            <person name="Ng W.-L."/>
            <person name="Kazmierczak K.M."/>
            <person name="Andrzejewski T.M."/>
            <person name="Davidsen T.M."/>
            <person name="Wayne K.J."/>
            <person name="Tettelin H."/>
            <person name="Glass J.I."/>
            <person name="Rusch D."/>
            <person name="Podicherti R."/>
            <person name="Tsui H.-C.T."/>
            <person name="Winkler M.E."/>
        </authorList>
    </citation>
    <scope>NUCLEOTIDE SEQUENCE</scope>
</reference>
<dbReference type="EMBL" id="UINC01212505">
    <property type="protein sequence ID" value="SVE36865.1"/>
    <property type="molecule type" value="Genomic_DNA"/>
</dbReference>
<protein>
    <submittedName>
        <fullName evidence="1">Uncharacterized protein</fullName>
    </submittedName>
</protein>
<proteinExistence type="predicted"/>
<sequence length="47" mass="5349">MLTPQQLEEFNRNGFINAGPILDDSEIEELRAELARIMEIGPDGFEE</sequence>
<gene>
    <name evidence="1" type="ORF">METZ01_LOCUS489719</name>
</gene>
<dbReference type="Gene3D" id="2.60.120.620">
    <property type="entry name" value="q2cbj1_9rhob like domain"/>
    <property type="match status" value="1"/>
</dbReference>
<dbReference type="SUPFAM" id="SSF51197">
    <property type="entry name" value="Clavaminate synthase-like"/>
    <property type="match status" value="1"/>
</dbReference>
<dbReference type="AlphaFoldDB" id="A0A383CY57"/>
<feature type="non-terminal residue" evidence="1">
    <location>
        <position position="47"/>
    </location>
</feature>